<dbReference type="InterPro" id="IPR006440">
    <property type="entry name" value="Doc"/>
</dbReference>
<evidence type="ECO:0000259" key="1">
    <source>
        <dbReference type="PROSITE" id="PS51459"/>
    </source>
</evidence>
<dbReference type="PANTHER" id="PTHR39426">
    <property type="entry name" value="HOMOLOGY TO DEATH-ON-CURING PROTEIN OF PHAGE P1"/>
    <property type="match status" value="1"/>
</dbReference>
<dbReference type="GO" id="GO:0016301">
    <property type="term" value="F:kinase activity"/>
    <property type="evidence" value="ECO:0007669"/>
    <property type="project" value="InterPro"/>
</dbReference>
<organism evidence="2 3">
    <name type="scientific">Thalassovita litoralis</name>
    <dbReference type="NCBI Taxonomy" id="1010611"/>
    <lineage>
        <taxon>Bacteria</taxon>
        <taxon>Pseudomonadati</taxon>
        <taxon>Pseudomonadota</taxon>
        <taxon>Alphaproteobacteria</taxon>
        <taxon>Rhodobacterales</taxon>
        <taxon>Roseobacteraceae</taxon>
        <taxon>Thalassovita</taxon>
    </lineage>
</organism>
<name>A0A521CYX9_9RHOB</name>
<evidence type="ECO:0000313" key="3">
    <source>
        <dbReference type="Proteomes" id="UP000316030"/>
    </source>
</evidence>
<reference evidence="2 3" key="1">
    <citation type="submission" date="2017-05" db="EMBL/GenBank/DDBJ databases">
        <authorList>
            <person name="Varghese N."/>
            <person name="Submissions S."/>
        </authorList>
    </citation>
    <scope>NUCLEOTIDE SEQUENCE [LARGE SCALE GENOMIC DNA]</scope>
    <source>
        <strain evidence="2 3">DSM 29506</strain>
    </source>
</reference>
<dbReference type="AlphaFoldDB" id="A0A521CYX9"/>
<dbReference type="Proteomes" id="UP000316030">
    <property type="component" value="Unassembled WGS sequence"/>
</dbReference>
<evidence type="ECO:0000313" key="2">
    <source>
        <dbReference type="EMBL" id="SMO64649.1"/>
    </source>
</evidence>
<keyword evidence="3" id="KW-1185">Reference proteome</keyword>
<feature type="domain" description="Fido" evidence="1">
    <location>
        <begin position="1"/>
        <end position="97"/>
    </location>
</feature>
<dbReference type="EMBL" id="FXTO01000008">
    <property type="protein sequence ID" value="SMO64649.1"/>
    <property type="molecule type" value="Genomic_DNA"/>
</dbReference>
<protein>
    <submittedName>
        <fullName evidence="2">Death on curing protein</fullName>
    </submittedName>
</protein>
<dbReference type="SUPFAM" id="SSF140931">
    <property type="entry name" value="Fic-like"/>
    <property type="match status" value="1"/>
</dbReference>
<dbReference type="PIRSF" id="PIRSF018297">
    <property type="entry name" value="Doc"/>
    <property type="match status" value="1"/>
</dbReference>
<dbReference type="Gene3D" id="1.20.120.1870">
    <property type="entry name" value="Fic/DOC protein, Fido domain"/>
    <property type="match status" value="1"/>
</dbReference>
<dbReference type="NCBIfam" id="TIGR01550">
    <property type="entry name" value="DOC_P1"/>
    <property type="match status" value="1"/>
</dbReference>
<proteinExistence type="predicted"/>
<accession>A0A521CYX9</accession>
<dbReference type="InterPro" id="IPR053737">
    <property type="entry name" value="Type_II_TA_Toxin"/>
</dbReference>
<dbReference type="InterPro" id="IPR003812">
    <property type="entry name" value="Fido"/>
</dbReference>
<gene>
    <name evidence="2" type="ORF">SAMN06265173_10876</name>
</gene>
<dbReference type="PROSITE" id="PS51459">
    <property type="entry name" value="FIDO"/>
    <property type="match status" value="1"/>
</dbReference>
<dbReference type="PANTHER" id="PTHR39426:SF1">
    <property type="entry name" value="HOMOLOGY TO DEATH-ON-CURING PROTEIN OF PHAGE P1"/>
    <property type="match status" value="1"/>
</dbReference>
<dbReference type="InterPro" id="IPR036597">
    <property type="entry name" value="Fido-like_dom_sf"/>
</dbReference>
<sequence length="99" mass="10871">MRDEGAFLSALDKPRNLFAYGQPEPDLYALAAAYGFGLARNHPFADGNKRTALIAMRLFLKVNGAEFSASSEEKYRMIVALAAGDLLESEVADWLRNSS</sequence>
<dbReference type="Pfam" id="PF02661">
    <property type="entry name" value="Fic"/>
    <property type="match status" value="1"/>
</dbReference>